<evidence type="ECO:0008006" key="4">
    <source>
        <dbReference type="Google" id="ProtNLM"/>
    </source>
</evidence>
<dbReference type="RefSeq" id="WP_147926727.1">
    <property type="nucleotide sequence ID" value="NZ_VKAC01000007.1"/>
</dbReference>
<dbReference type="OrthoDB" id="199424at2"/>
<keyword evidence="1" id="KW-0472">Membrane</keyword>
<feature type="transmembrane region" description="Helical" evidence="1">
    <location>
        <begin position="69"/>
        <end position="92"/>
    </location>
</feature>
<proteinExistence type="predicted"/>
<dbReference type="EMBL" id="VKAC01000007">
    <property type="protein sequence ID" value="TXR55671.1"/>
    <property type="molecule type" value="Genomic_DNA"/>
</dbReference>
<evidence type="ECO:0000313" key="3">
    <source>
        <dbReference type="Proteomes" id="UP000321234"/>
    </source>
</evidence>
<keyword evidence="3" id="KW-1185">Reference proteome</keyword>
<reference evidence="2 3" key="1">
    <citation type="submission" date="2019-07" db="EMBL/GenBank/DDBJ databases">
        <title>Quadrisphaera sp. strain DD2A genome sequencing and assembly.</title>
        <authorList>
            <person name="Kim I."/>
        </authorList>
    </citation>
    <scope>NUCLEOTIDE SEQUENCE [LARGE SCALE GENOMIC DNA]</scope>
    <source>
        <strain evidence="2 3">DD2A</strain>
    </source>
</reference>
<dbReference type="AlphaFoldDB" id="A0A5C8ZES9"/>
<keyword evidence="1" id="KW-1133">Transmembrane helix</keyword>
<keyword evidence="1" id="KW-0812">Transmembrane</keyword>
<accession>A0A5C8ZES9</accession>
<evidence type="ECO:0000313" key="2">
    <source>
        <dbReference type="EMBL" id="TXR55671.1"/>
    </source>
</evidence>
<comment type="caution">
    <text evidence="2">The sequence shown here is derived from an EMBL/GenBank/DDBJ whole genome shotgun (WGS) entry which is preliminary data.</text>
</comment>
<gene>
    <name evidence="2" type="ORF">FMM08_12570</name>
</gene>
<evidence type="ECO:0000256" key="1">
    <source>
        <dbReference type="SAM" id="Phobius"/>
    </source>
</evidence>
<sequence>MDPGREQGPATEGPLAEQLHRGETLLWTGEPDPSVLFTRADAFLVPFSLFWFGFIAFWIHGVVSSGAPMGLVAFGGVFALIGLYMLVGRFFVKRWTKRRTRYAVTDQRALALTGATEVSDADLQQASVSVRCGRDRRHVTVTVGGGGAWSPAALYANTGMDFFGWQGQPAFGLYDVADVEGLTRALKTAREH</sequence>
<organism evidence="2 3">
    <name type="scientific">Quadrisphaera setariae</name>
    <dbReference type="NCBI Taxonomy" id="2593304"/>
    <lineage>
        <taxon>Bacteria</taxon>
        <taxon>Bacillati</taxon>
        <taxon>Actinomycetota</taxon>
        <taxon>Actinomycetes</taxon>
        <taxon>Kineosporiales</taxon>
        <taxon>Kineosporiaceae</taxon>
        <taxon>Quadrisphaera</taxon>
    </lineage>
</organism>
<protein>
    <recommendedName>
        <fullName evidence="4">PH domain-containing protein</fullName>
    </recommendedName>
</protein>
<name>A0A5C8ZES9_9ACTN</name>
<dbReference type="Proteomes" id="UP000321234">
    <property type="component" value="Unassembled WGS sequence"/>
</dbReference>
<feature type="transmembrane region" description="Helical" evidence="1">
    <location>
        <begin position="43"/>
        <end position="63"/>
    </location>
</feature>